<accession>A0A2Z4PT99</accession>
<dbReference type="OrthoDB" id="6077837at2"/>
<dbReference type="Pfam" id="PF22098">
    <property type="entry name" value="DUF6942"/>
    <property type="match status" value="1"/>
</dbReference>
<dbReference type="Proteomes" id="UP000249898">
    <property type="component" value="Chromosome"/>
</dbReference>
<protein>
    <recommendedName>
        <fullName evidence="3">Uracil-DNA glycosylase-like domain-containing protein</fullName>
    </recommendedName>
</protein>
<dbReference type="AlphaFoldDB" id="A0A2Z4PT99"/>
<gene>
    <name evidence="1" type="ORF">A8139_13025</name>
</gene>
<dbReference type="RefSeq" id="WP_112138723.1">
    <property type="nucleotide sequence ID" value="NZ_CP016181.1"/>
</dbReference>
<proteinExistence type="predicted"/>
<evidence type="ECO:0008006" key="3">
    <source>
        <dbReference type="Google" id="ProtNLM"/>
    </source>
</evidence>
<dbReference type="EMBL" id="CP016181">
    <property type="protein sequence ID" value="AWY00792.1"/>
    <property type="molecule type" value="Genomic_DNA"/>
</dbReference>
<evidence type="ECO:0000313" key="1">
    <source>
        <dbReference type="EMBL" id="AWY00792.1"/>
    </source>
</evidence>
<organism evidence="1 2">
    <name type="scientific">Marinomonas primoryensis</name>
    <dbReference type="NCBI Taxonomy" id="178399"/>
    <lineage>
        <taxon>Bacteria</taxon>
        <taxon>Pseudomonadati</taxon>
        <taxon>Pseudomonadota</taxon>
        <taxon>Gammaproteobacteria</taxon>
        <taxon>Oceanospirillales</taxon>
        <taxon>Oceanospirillaceae</taxon>
        <taxon>Marinomonas</taxon>
    </lineage>
</organism>
<dbReference type="InterPro" id="IPR054222">
    <property type="entry name" value="DUF6942"/>
</dbReference>
<sequence length="159" mass="18342">MINLWLGASASDAQYIFLLPNKPILPDDVDEVFLAKPDSAVLIELNGNHWRKILTIMAKLIVQNYPAWRECRDANVFNQVGIAFSVDQLNDYKGILFVVGNTFRDQLPVSKSAEEAGVKHRAYVSYPYIWCPYLDYRQFPNILIETLREYILEKKCLTL</sequence>
<evidence type="ECO:0000313" key="2">
    <source>
        <dbReference type="Proteomes" id="UP000249898"/>
    </source>
</evidence>
<reference evidence="1 2" key="1">
    <citation type="submission" date="2016-06" db="EMBL/GenBank/DDBJ databases">
        <title>The sequenced genome of the ice-adhering bacterium Marinomonas primoryensis, from Antarctica.</title>
        <authorList>
            <person name="Graham L."/>
            <person name="Vance T.D.R."/>
            <person name="Davies P.L."/>
        </authorList>
    </citation>
    <scope>NUCLEOTIDE SEQUENCE [LARGE SCALE GENOMIC DNA]</scope>
    <source>
        <strain evidence="1 2">AceL</strain>
    </source>
</reference>
<name>A0A2Z4PT99_9GAMM</name>